<keyword evidence="1" id="KW-0472">Membrane</keyword>
<comment type="caution">
    <text evidence="2">The sequence shown here is derived from an EMBL/GenBank/DDBJ whole genome shotgun (WGS) entry which is preliminary data.</text>
</comment>
<evidence type="ECO:0000313" key="2">
    <source>
        <dbReference type="EMBL" id="KKR79274.1"/>
    </source>
</evidence>
<proteinExistence type="predicted"/>
<gene>
    <name evidence="2" type="ORF">UU24_C0013G0006</name>
</gene>
<name>A0A0G0TQK2_9BACT</name>
<organism evidence="2 3">
    <name type="scientific">Candidatus Nomurabacteria bacterium GW2011_GWA2_40_9</name>
    <dbReference type="NCBI Taxonomy" id="1618734"/>
    <lineage>
        <taxon>Bacteria</taxon>
        <taxon>Candidatus Nomuraibacteriota</taxon>
    </lineage>
</organism>
<sequence length="202" mass="22704">MQNKIIKKNIKKSAGFTLVETLVAIMIFTASVLALMVVLSNSLSNANFTKRKLTATFLAQEGVEYMRNMRDTYVLYLPPSPPSGYNGWDNFIVKISECNKVLGKSCYFDNTTINFADQTQPIIDMPIFLCPSQICPELKYIAGEYNYDVSGINSGFVRKMEISKVANSVGDDEIEIISTVYYTTPSGLKNISLKENLFNWIQ</sequence>
<feature type="transmembrane region" description="Helical" evidence="1">
    <location>
        <begin position="21"/>
        <end position="43"/>
    </location>
</feature>
<dbReference type="Pfam" id="PF07963">
    <property type="entry name" value="N_methyl"/>
    <property type="match status" value="1"/>
</dbReference>
<dbReference type="AlphaFoldDB" id="A0A0G0TQK2"/>
<protein>
    <submittedName>
        <fullName evidence="2">Uncharacterized protein</fullName>
    </submittedName>
</protein>
<keyword evidence="1" id="KW-1133">Transmembrane helix</keyword>
<reference evidence="2 3" key="1">
    <citation type="journal article" date="2015" name="Nature">
        <title>rRNA introns, odd ribosomes, and small enigmatic genomes across a large radiation of phyla.</title>
        <authorList>
            <person name="Brown C.T."/>
            <person name="Hug L.A."/>
            <person name="Thomas B.C."/>
            <person name="Sharon I."/>
            <person name="Castelle C.J."/>
            <person name="Singh A."/>
            <person name="Wilkins M.J."/>
            <person name="Williams K.H."/>
            <person name="Banfield J.F."/>
        </authorList>
    </citation>
    <scope>NUCLEOTIDE SEQUENCE [LARGE SCALE GENOMIC DNA]</scope>
</reference>
<evidence type="ECO:0000256" key="1">
    <source>
        <dbReference type="SAM" id="Phobius"/>
    </source>
</evidence>
<keyword evidence="1" id="KW-0812">Transmembrane</keyword>
<evidence type="ECO:0000313" key="3">
    <source>
        <dbReference type="Proteomes" id="UP000034749"/>
    </source>
</evidence>
<dbReference type="InterPro" id="IPR012902">
    <property type="entry name" value="N_methyl_site"/>
</dbReference>
<dbReference type="EMBL" id="LBZW01000013">
    <property type="protein sequence ID" value="KKR79274.1"/>
    <property type="molecule type" value="Genomic_DNA"/>
</dbReference>
<dbReference type="PROSITE" id="PS00409">
    <property type="entry name" value="PROKAR_NTER_METHYL"/>
    <property type="match status" value="1"/>
</dbReference>
<dbReference type="Proteomes" id="UP000034749">
    <property type="component" value="Unassembled WGS sequence"/>
</dbReference>
<accession>A0A0G0TQK2</accession>